<evidence type="ECO:0000313" key="10">
    <source>
        <dbReference type="Proteomes" id="UP000632273"/>
    </source>
</evidence>
<dbReference type="RefSeq" id="WP_188815882.1">
    <property type="nucleotide sequence ID" value="NZ_BMHT01000008.1"/>
</dbReference>
<feature type="transmembrane region" description="Helical" evidence="7">
    <location>
        <begin position="53"/>
        <end position="72"/>
    </location>
</feature>
<dbReference type="Gene3D" id="3.30.240.20">
    <property type="entry name" value="bsu07140 like domains"/>
    <property type="match status" value="1"/>
</dbReference>
<dbReference type="InterPro" id="IPR023090">
    <property type="entry name" value="UPF0702_alpha/beta_dom_sf"/>
</dbReference>
<protein>
    <recommendedName>
        <fullName evidence="8">YetF C-terminal domain-containing protein</fullName>
    </recommendedName>
</protein>
<feature type="transmembrane region" description="Helical" evidence="7">
    <location>
        <begin position="27"/>
        <end position="46"/>
    </location>
</feature>
<evidence type="ECO:0000256" key="5">
    <source>
        <dbReference type="ARBA" id="ARBA00022989"/>
    </source>
</evidence>
<evidence type="ECO:0000256" key="3">
    <source>
        <dbReference type="ARBA" id="ARBA00022475"/>
    </source>
</evidence>
<accession>A0ABQ1USI3</accession>
<keyword evidence="3" id="KW-1003">Cell membrane</keyword>
<gene>
    <name evidence="9" type="ORF">GCM10011383_40580</name>
</gene>
<reference evidence="10" key="1">
    <citation type="journal article" date="2019" name="Int. J. Syst. Evol. Microbiol.">
        <title>The Global Catalogue of Microorganisms (GCM) 10K type strain sequencing project: providing services to taxonomists for standard genome sequencing and annotation.</title>
        <authorList>
            <consortium name="The Broad Institute Genomics Platform"/>
            <consortium name="The Broad Institute Genome Sequencing Center for Infectious Disease"/>
            <person name="Wu L."/>
            <person name="Ma J."/>
        </authorList>
    </citation>
    <scope>NUCLEOTIDE SEQUENCE [LARGE SCALE GENOMIC DNA]</scope>
    <source>
        <strain evidence="10">CGMCC 1.15197</strain>
    </source>
</reference>
<keyword evidence="5 7" id="KW-1133">Transmembrane helix</keyword>
<organism evidence="9 10">
    <name type="scientific">Hymenobacter cavernae</name>
    <dbReference type="NCBI Taxonomy" id="2044852"/>
    <lineage>
        <taxon>Bacteria</taxon>
        <taxon>Pseudomonadati</taxon>
        <taxon>Bacteroidota</taxon>
        <taxon>Cytophagia</taxon>
        <taxon>Cytophagales</taxon>
        <taxon>Hymenobacteraceae</taxon>
        <taxon>Hymenobacter</taxon>
    </lineage>
</organism>
<keyword evidence="10" id="KW-1185">Reference proteome</keyword>
<dbReference type="PANTHER" id="PTHR34582:SF6">
    <property type="entry name" value="UPF0702 TRANSMEMBRANE PROTEIN YCAP"/>
    <property type="match status" value="1"/>
</dbReference>
<sequence length="230" mass="25609">MKKEDIHLEDWKRIIMGSAPGEFMLEIAIRTLIIYLILLIVMRLLGKRMGAQLTITEMAVMLTLGAIVAVPMQVPERGLLPAVVLLLTVLALQRGVNWLALKNRRSEVVLQGDVSLLVKDGVLQNHEMKKTGLSHEQVFARLRSNNIQHLGSLKRVYLEAGGFFSIYKFPKARPGLSVLPLKDKKLHDAEHRADGLSACLNCATVLKLPTPDASCPNCGHKEWSYAVQED</sequence>
<comment type="caution">
    <text evidence="9">The sequence shown here is derived from an EMBL/GenBank/DDBJ whole genome shotgun (WGS) entry which is preliminary data.</text>
</comment>
<keyword evidence="6 7" id="KW-0472">Membrane</keyword>
<keyword evidence="4 7" id="KW-0812">Transmembrane</keyword>
<dbReference type="PANTHER" id="PTHR34582">
    <property type="entry name" value="UPF0702 TRANSMEMBRANE PROTEIN YCAP"/>
    <property type="match status" value="1"/>
</dbReference>
<evidence type="ECO:0000256" key="6">
    <source>
        <dbReference type="ARBA" id="ARBA00023136"/>
    </source>
</evidence>
<evidence type="ECO:0000256" key="4">
    <source>
        <dbReference type="ARBA" id="ARBA00022692"/>
    </source>
</evidence>
<evidence type="ECO:0000256" key="1">
    <source>
        <dbReference type="ARBA" id="ARBA00004651"/>
    </source>
</evidence>
<evidence type="ECO:0000256" key="2">
    <source>
        <dbReference type="ARBA" id="ARBA00006448"/>
    </source>
</evidence>
<dbReference type="Pfam" id="PF04239">
    <property type="entry name" value="DUF421"/>
    <property type="match status" value="1"/>
</dbReference>
<evidence type="ECO:0000256" key="7">
    <source>
        <dbReference type="SAM" id="Phobius"/>
    </source>
</evidence>
<proteinExistence type="inferred from homology"/>
<evidence type="ECO:0000259" key="8">
    <source>
        <dbReference type="Pfam" id="PF04239"/>
    </source>
</evidence>
<evidence type="ECO:0000313" key="9">
    <source>
        <dbReference type="EMBL" id="GGF24899.1"/>
    </source>
</evidence>
<feature type="domain" description="YetF C-terminal" evidence="8">
    <location>
        <begin position="102"/>
        <end position="178"/>
    </location>
</feature>
<name>A0ABQ1USI3_9BACT</name>
<feature type="transmembrane region" description="Helical" evidence="7">
    <location>
        <begin position="78"/>
        <end position="96"/>
    </location>
</feature>
<dbReference type="Proteomes" id="UP000632273">
    <property type="component" value="Unassembled WGS sequence"/>
</dbReference>
<comment type="similarity">
    <text evidence="2">Belongs to the UPF0702 family.</text>
</comment>
<dbReference type="EMBL" id="BMHT01000008">
    <property type="protein sequence ID" value="GGF24899.1"/>
    <property type="molecule type" value="Genomic_DNA"/>
</dbReference>
<comment type="subcellular location">
    <subcellularLocation>
        <location evidence="1">Cell membrane</location>
        <topology evidence="1">Multi-pass membrane protein</topology>
    </subcellularLocation>
</comment>
<dbReference type="InterPro" id="IPR007353">
    <property type="entry name" value="DUF421"/>
</dbReference>